<dbReference type="PANTHER" id="PTHR32182">
    <property type="entry name" value="DNA REPLICATION AND REPAIR PROTEIN RECF"/>
    <property type="match status" value="1"/>
</dbReference>
<feature type="domain" description="ATPase AAA-type core" evidence="1">
    <location>
        <begin position="394"/>
        <end position="484"/>
    </location>
</feature>
<protein>
    <recommendedName>
        <fullName evidence="1">ATPase AAA-type core domain-containing protein</fullName>
    </recommendedName>
</protein>
<dbReference type="Gene3D" id="3.40.50.300">
    <property type="entry name" value="P-loop containing nucleotide triphosphate hydrolases"/>
    <property type="match status" value="1"/>
</dbReference>
<comment type="caution">
    <text evidence="2">The sequence shown here is derived from an EMBL/GenBank/DDBJ whole genome shotgun (WGS) entry which is preliminary data.</text>
</comment>
<sequence length="623" mass="73282">MRLAAIYITSGVLPYVFGSDHSGYTLNLGGKYRYVFEEYGDDISLKEKISNSAFLEGFWGDNLYLVSALVGANGTGKSSILNVFRNNSFCYFIYEYPDGDEFKIVKNTEKINDIIYYTPFLNIQNQDYVNGNFKDISKYELMLEDTEYETVALSSQLELHNSENLKRWIKFRQLNGVEPFLSEISLPVFNKINIKINFVGPRVHDTSYRFRPFFDRFKAIKDEEEIRKFDQLREINPEVRGKDRPKYFGSKIKLELEIIERVIDKVQNILEVSGNKYLNEGYINNSLTVESQEFSEILGFKDAFYWFLDNAFIQFSKDSEKILFPADKIKKLIEVLLVNIPDSSFEIENWTELNVSLDVALEILNAYEEFIISFKDDFNLDRKILLTFRPDKNISSGEKNMYDLFSSLYDYQFKVDQNILEDYNRYSRREGHNDNYLILLDEADLGFHPQWRKKFVKSILELFSFLFTKKKIQILFTSHDPLSLSDIPKNNVVFLDKHPETKLTYVLNEDQKELKRTFGANITNLLADSFFVKDGLIGDFAKTKINEIINWINSNKNQNIKRNDGFSSKLEYYKNMINIIDERIIKLKLSEMISELDDNNDFNKKLIDDEIEYLRKKRMNLDK</sequence>
<evidence type="ECO:0000313" key="3">
    <source>
        <dbReference type="Proteomes" id="UP001610104"/>
    </source>
</evidence>
<name>A0ABW7MTV0_9FLAO</name>
<keyword evidence="3" id="KW-1185">Reference proteome</keyword>
<evidence type="ECO:0000259" key="1">
    <source>
        <dbReference type="Pfam" id="PF13304"/>
    </source>
</evidence>
<dbReference type="Pfam" id="PF13304">
    <property type="entry name" value="AAA_21"/>
    <property type="match status" value="1"/>
</dbReference>
<dbReference type="EMBL" id="JBAWKC010000007">
    <property type="protein sequence ID" value="MFH6770269.1"/>
    <property type="molecule type" value="Genomic_DNA"/>
</dbReference>
<dbReference type="InterPro" id="IPR003959">
    <property type="entry name" value="ATPase_AAA_core"/>
</dbReference>
<evidence type="ECO:0000313" key="2">
    <source>
        <dbReference type="EMBL" id="MFH6770269.1"/>
    </source>
</evidence>
<dbReference type="RefSeq" id="WP_395439486.1">
    <property type="nucleotide sequence ID" value="NZ_JBAWKC010000007.1"/>
</dbReference>
<proteinExistence type="predicted"/>
<gene>
    <name evidence="2" type="ORF">V8G56_16080</name>
</gene>
<dbReference type="Proteomes" id="UP001610104">
    <property type="component" value="Unassembled WGS sequence"/>
</dbReference>
<dbReference type="InterPro" id="IPR027417">
    <property type="entry name" value="P-loop_NTPase"/>
</dbReference>
<reference evidence="2 3" key="1">
    <citation type="submission" date="2024-02" db="EMBL/GenBank/DDBJ databases">
        <title>A Gaetbulibacter species isolated from tidal flats and genomic insights of their niches.</title>
        <authorList>
            <person name="Ye Y."/>
        </authorList>
    </citation>
    <scope>NUCLEOTIDE SEQUENCE [LARGE SCALE GENOMIC DNA]</scope>
    <source>
        <strain evidence="2 3">KEM-8</strain>
    </source>
</reference>
<accession>A0ABW7MTV0</accession>
<dbReference type="PANTHER" id="PTHR32182:SF22">
    <property type="entry name" value="ATP-DEPENDENT ENDONUCLEASE, OLD FAMILY-RELATED"/>
    <property type="match status" value="1"/>
</dbReference>
<dbReference type="SUPFAM" id="SSF52540">
    <property type="entry name" value="P-loop containing nucleoside triphosphate hydrolases"/>
    <property type="match status" value="1"/>
</dbReference>
<organism evidence="2 3">
    <name type="scientific">Gaetbulibacter aquiaggeris</name>
    <dbReference type="NCBI Taxonomy" id="1735373"/>
    <lineage>
        <taxon>Bacteria</taxon>
        <taxon>Pseudomonadati</taxon>
        <taxon>Bacteroidota</taxon>
        <taxon>Flavobacteriia</taxon>
        <taxon>Flavobacteriales</taxon>
        <taxon>Flavobacteriaceae</taxon>
        <taxon>Gaetbulibacter</taxon>
    </lineage>
</organism>